<evidence type="ECO:0000313" key="3">
    <source>
        <dbReference type="Proteomes" id="UP001165962"/>
    </source>
</evidence>
<dbReference type="SUPFAM" id="SSF55729">
    <property type="entry name" value="Acyl-CoA N-acyltransferases (Nat)"/>
    <property type="match status" value="1"/>
</dbReference>
<dbReference type="RefSeq" id="WP_166158527.1">
    <property type="nucleotide sequence ID" value="NZ_JAAOIW010000041.1"/>
</dbReference>
<evidence type="ECO:0000259" key="1">
    <source>
        <dbReference type="PROSITE" id="PS51186"/>
    </source>
</evidence>
<protein>
    <submittedName>
        <fullName evidence="2">GNAT family N-acetyltransferase</fullName>
    </submittedName>
</protein>
<keyword evidence="3" id="KW-1185">Reference proteome</keyword>
<evidence type="ECO:0000313" key="2">
    <source>
        <dbReference type="EMBL" id="NHN35522.1"/>
    </source>
</evidence>
<dbReference type="Gene3D" id="3.40.630.30">
    <property type="match status" value="1"/>
</dbReference>
<dbReference type="EMBL" id="JAAOIW010000041">
    <property type="protein sequence ID" value="NHN35522.1"/>
    <property type="molecule type" value="Genomic_DNA"/>
</dbReference>
<dbReference type="InterPro" id="IPR052829">
    <property type="entry name" value="N-acetyltransferase_domain"/>
</dbReference>
<dbReference type="Proteomes" id="UP001165962">
    <property type="component" value="Unassembled WGS sequence"/>
</dbReference>
<gene>
    <name evidence="2" type="ORF">G9U52_38195</name>
</gene>
<reference evidence="2" key="1">
    <citation type="submission" date="2020-03" db="EMBL/GenBank/DDBJ databases">
        <title>Draft sequencing of Paenibacilllus sp. S3N08.</title>
        <authorList>
            <person name="Kim D.-U."/>
        </authorList>
    </citation>
    <scope>NUCLEOTIDE SEQUENCE</scope>
    <source>
        <strain evidence="2">S3N08</strain>
    </source>
</reference>
<dbReference type="PROSITE" id="PS51186">
    <property type="entry name" value="GNAT"/>
    <property type="match status" value="1"/>
</dbReference>
<sequence>MIIEFAKESDYEYIIKRDHHILEKLIVTKIEKNEIYIIREQKNMNIGWMRYGYFWDNTPFMNMIWVDKQYRGKGVGKQVVLFWENQMKQVGSKLVMTSTQVNEEAQHFYRSLGYKDAGCFLLEDEPLEIILVKRLLN</sequence>
<dbReference type="PANTHER" id="PTHR43259:SF1">
    <property type="entry name" value="N-ACETYLTRANSFERASE DOMAIN-CONTAINING PROTEIN"/>
    <property type="match status" value="1"/>
</dbReference>
<dbReference type="PANTHER" id="PTHR43259">
    <property type="entry name" value="SPT10P"/>
    <property type="match status" value="1"/>
</dbReference>
<comment type="caution">
    <text evidence="2">The sequence shown here is derived from an EMBL/GenBank/DDBJ whole genome shotgun (WGS) entry which is preliminary data.</text>
</comment>
<dbReference type="InterPro" id="IPR000182">
    <property type="entry name" value="GNAT_dom"/>
</dbReference>
<dbReference type="Pfam" id="PF00583">
    <property type="entry name" value="Acetyltransf_1"/>
    <property type="match status" value="1"/>
</dbReference>
<organism evidence="2 3">
    <name type="scientific">Paenibacillus agricola</name>
    <dbReference type="NCBI Taxonomy" id="2716264"/>
    <lineage>
        <taxon>Bacteria</taxon>
        <taxon>Bacillati</taxon>
        <taxon>Bacillota</taxon>
        <taxon>Bacilli</taxon>
        <taxon>Bacillales</taxon>
        <taxon>Paenibacillaceae</taxon>
        <taxon>Paenibacillus</taxon>
    </lineage>
</organism>
<dbReference type="InterPro" id="IPR016181">
    <property type="entry name" value="Acyl_CoA_acyltransferase"/>
</dbReference>
<dbReference type="CDD" id="cd04301">
    <property type="entry name" value="NAT_SF"/>
    <property type="match status" value="1"/>
</dbReference>
<accession>A0ABX0JH50</accession>
<proteinExistence type="predicted"/>
<name>A0ABX0JH50_9BACL</name>
<feature type="domain" description="N-acetyltransferase" evidence="1">
    <location>
        <begin position="1"/>
        <end position="136"/>
    </location>
</feature>